<name>A0ABS7CR24_9BACT</name>
<evidence type="ECO:0000313" key="2">
    <source>
        <dbReference type="EMBL" id="MBW7465972.1"/>
    </source>
</evidence>
<keyword evidence="3" id="KW-1185">Reference proteome</keyword>
<protein>
    <recommendedName>
        <fullName evidence="4">Lipoprotein</fullName>
    </recommendedName>
</protein>
<feature type="chain" id="PRO_5045522069" description="Lipoprotein" evidence="1">
    <location>
        <begin position="20"/>
        <end position="196"/>
    </location>
</feature>
<organism evidence="2 3">
    <name type="scientific">Pontibacter aydingkolensis</name>
    <dbReference type="NCBI Taxonomy" id="1911536"/>
    <lineage>
        <taxon>Bacteria</taxon>
        <taxon>Pseudomonadati</taxon>
        <taxon>Bacteroidota</taxon>
        <taxon>Cytophagia</taxon>
        <taxon>Cytophagales</taxon>
        <taxon>Hymenobacteraceae</taxon>
        <taxon>Pontibacter</taxon>
    </lineage>
</organism>
<keyword evidence="1" id="KW-0732">Signal</keyword>
<dbReference type="EMBL" id="JAHYXK010000002">
    <property type="protein sequence ID" value="MBW7465972.1"/>
    <property type="molecule type" value="Genomic_DNA"/>
</dbReference>
<dbReference type="PROSITE" id="PS51257">
    <property type="entry name" value="PROKAR_LIPOPROTEIN"/>
    <property type="match status" value="1"/>
</dbReference>
<dbReference type="RefSeq" id="WP_219875866.1">
    <property type="nucleotide sequence ID" value="NZ_JAHYXK010000002.1"/>
</dbReference>
<reference evidence="2 3" key="1">
    <citation type="journal article" date="2016" name="Int. J. Syst. Evol. Microbiol.">
        <title>Pontibacter aydingkolensis sp. nov., isolated from soil of a salt lake.</title>
        <authorList>
            <person name="Osman G."/>
            <person name="Zhang T."/>
            <person name="Lou K."/>
            <person name="Gao Y."/>
            <person name="Chang W."/>
            <person name="Lin Q."/>
            <person name="Yang H.M."/>
            <person name="Huo X.D."/>
            <person name="Wang N."/>
        </authorList>
    </citation>
    <scope>NUCLEOTIDE SEQUENCE [LARGE SCALE GENOMIC DNA]</scope>
    <source>
        <strain evidence="2 3">KACC 19255</strain>
    </source>
</reference>
<comment type="caution">
    <text evidence="2">The sequence shown here is derived from an EMBL/GenBank/DDBJ whole genome shotgun (WGS) entry which is preliminary data.</text>
</comment>
<gene>
    <name evidence="2" type="ORF">K0O23_02755</name>
</gene>
<feature type="signal peptide" evidence="1">
    <location>
        <begin position="1"/>
        <end position="19"/>
    </location>
</feature>
<sequence length="196" mass="22140">MKNLLLAICLLFYSCSQQAGERTHTVEYTGDFKEYKGVDTLSTYLVDRYIIDLDYDGKADTIVLENLEDLKGDPQLFTIMKLKLASNKEYVYKNVQGALVDKQTNLKLQNRLHSDKLYIPETSGQNSLVFVWDFQYPDCTARLAIYQVNKNGTSEKINQDFYALQIAEMEKGKGVVVIGKPDCEGGTATDSIHVSL</sequence>
<dbReference type="Proteomes" id="UP000813018">
    <property type="component" value="Unassembled WGS sequence"/>
</dbReference>
<evidence type="ECO:0000256" key="1">
    <source>
        <dbReference type="SAM" id="SignalP"/>
    </source>
</evidence>
<accession>A0ABS7CR24</accession>
<evidence type="ECO:0008006" key="4">
    <source>
        <dbReference type="Google" id="ProtNLM"/>
    </source>
</evidence>
<evidence type="ECO:0000313" key="3">
    <source>
        <dbReference type="Proteomes" id="UP000813018"/>
    </source>
</evidence>
<proteinExistence type="predicted"/>